<reference evidence="3 4" key="1">
    <citation type="submission" date="2014-10" db="EMBL/GenBank/DDBJ databases">
        <title>The Complete Genome Sequence for the Shellfish Pathogen Vibrio coralliilyticus RE98 Isolated from a Shellfish Hatchery.</title>
        <authorList>
            <person name="Richards G.P."/>
            <person name="Bono J.L."/>
            <person name="Watson M.A."/>
            <person name="Needleman D.S."/>
        </authorList>
    </citation>
    <scope>NUCLEOTIDE SEQUENCE [LARGE SCALE GENOMIC DNA]</scope>
    <source>
        <strain evidence="3 4">RE98</strain>
    </source>
</reference>
<evidence type="ECO:0000313" key="3">
    <source>
        <dbReference type="EMBL" id="AIW21389.1"/>
    </source>
</evidence>
<feature type="compositionally biased region" description="Low complexity" evidence="1">
    <location>
        <begin position="27"/>
        <end position="44"/>
    </location>
</feature>
<dbReference type="Proteomes" id="UP000030081">
    <property type="component" value="Chromosome 2"/>
</dbReference>
<name>A0AAN0SF17_9VIBR</name>
<proteinExistence type="predicted"/>
<keyword evidence="2" id="KW-0812">Transmembrane</keyword>
<sequence length="93" mass="9573">MSFFDDLGNFGSGMLDSVGEGFNNLITNATTPTQTVNPNTQKQVSQEADNHGNAVTTPQSTSSTSVPKWALYGAGALGVTLLGVGLIALANNK</sequence>
<keyword evidence="2" id="KW-0472">Membrane</keyword>
<dbReference type="RefSeq" id="WP_043010350.1">
    <property type="nucleotide sequence ID" value="NZ_CP009618.1"/>
</dbReference>
<dbReference type="EMBL" id="CP009618">
    <property type="protein sequence ID" value="AIW21389.1"/>
    <property type="molecule type" value="Genomic_DNA"/>
</dbReference>
<protein>
    <submittedName>
        <fullName evidence="3">Uncharacterized protein</fullName>
    </submittedName>
</protein>
<feature type="region of interest" description="Disordered" evidence="1">
    <location>
        <begin position="26"/>
        <end position="66"/>
    </location>
</feature>
<evidence type="ECO:0000313" key="4">
    <source>
        <dbReference type="Proteomes" id="UP000030081"/>
    </source>
</evidence>
<feature type="transmembrane region" description="Helical" evidence="2">
    <location>
        <begin position="69"/>
        <end position="90"/>
    </location>
</feature>
<feature type="compositionally biased region" description="Low complexity" evidence="1">
    <location>
        <begin position="55"/>
        <end position="66"/>
    </location>
</feature>
<organism evidence="3 4">
    <name type="scientific">Vibrio coralliilyticus</name>
    <dbReference type="NCBI Taxonomy" id="190893"/>
    <lineage>
        <taxon>Bacteria</taxon>
        <taxon>Pseudomonadati</taxon>
        <taxon>Pseudomonadota</taxon>
        <taxon>Gammaproteobacteria</taxon>
        <taxon>Vibrionales</taxon>
        <taxon>Vibrionaceae</taxon>
        <taxon>Vibrio</taxon>
    </lineage>
</organism>
<accession>A0AAN0SF17</accession>
<gene>
    <name evidence="3" type="ORF">IX92_20480</name>
</gene>
<keyword evidence="4" id="KW-1185">Reference proteome</keyword>
<dbReference type="KEGG" id="vcy:IX92_20480"/>
<evidence type="ECO:0000256" key="2">
    <source>
        <dbReference type="SAM" id="Phobius"/>
    </source>
</evidence>
<evidence type="ECO:0000256" key="1">
    <source>
        <dbReference type="SAM" id="MobiDB-lite"/>
    </source>
</evidence>
<keyword evidence="2" id="KW-1133">Transmembrane helix</keyword>
<dbReference type="AlphaFoldDB" id="A0AAN0SF17"/>